<evidence type="ECO:0000256" key="1">
    <source>
        <dbReference type="ARBA" id="ARBA00006484"/>
    </source>
</evidence>
<dbReference type="PANTHER" id="PTHR44196:SF3">
    <property type="entry name" value="SHORT CHAIN DEHYDROGENASE FAMILY PROTEIN"/>
    <property type="match status" value="1"/>
</dbReference>
<dbReference type="InterPro" id="IPR002347">
    <property type="entry name" value="SDR_fam"/>
</dbReference>
<gene>
    <name evidence="3" type="ORF">CJ673_04800</name>
</gene>
<dbReference type="Pfam" id="PF00106">
    <property type="entry name" value="adh_short"/>
    <property type="match status" value="1"/>
</dbReference>
<evidence type="ECO:0000313" key="4">
    <source>
        <dbReference type="Proteomes" id="UP000238281"/>
    </source>
</evidence>
<dbReference type="Proteomes" id="UP000238281">
    <property type="component" value="Unassembled WGS sequence"/>
</dbReference>
<organism evidence="3 4">
    <name type="scientific">Aliarcobacter cryaerophilus</name>
    <dbReference type="NCBI Taxonomy" id="28198"/>
    <lineage>
        <taxon>Bacteria</taxon>
        <taxon>Pseudomonadati</taxon>
        <taxon>Campylobacterota</taxon>
        <taxon>Epsilonproteobacteria</taxon>
        <taxon>Campylobacterales</taxon>
        <taxon>Arcobacteraceae</taxon>
        <taxon>Aliarcobacter</taxon>
    </lineage>
</organism>
<dbReference type="InterPro" id="IPR036291">
    <property type="entry name" value="NAD(P)-bd_dom_sf"/>
</dbReference>
<keyword evidence="2" id="KW-0560">Oxidoreductase</keyword>
<dbReference type="AlphaFoldDB" id="A0A2S9T7S9"/>
<dbReference type="NCBIfam" id="NF005489">
    <property type="entry name" value="PRK07102.1"/>
    <property type="match status" value="1"/>
</dbReference>
<name>A0A2S9T7S9_9BACT</name>
<dbReference type="RefSeq" id="WP_105915140.1">
    <property type="nucleotide sequence ID" value="NZ_JAODCT010000001.1"/>
</dbReference>
<dbReference type="GO" id="GO:0016020">
    <property type="term" value="C:membrane"/>
    <property type="evidence" value="ECO:0007669"/>
    <property type="project" value="TreeGrafter"/>
</dbReference>
<evidence type="ECO:0000256" key="2">
    <source>
        <dbReference type="ARBA" id="ARBA00023002"/>
    </source>
</evidence>
<dbReference type="SUPFAM" id="SSF51735">
    <property type="entry name" value="NAD(P)-binding Rossmann-fold domains"/>
    <property type="match status" value="1"/>
</dbReference>
<comment type="caution">
    <text evidence="3">The sequence shown here is derived from an EMBL/GenBank/DDBJ whole genome shotgun (WGS) entry which is preliminary data.</text>
</comment>
<proteinExistence type="inferred from homology"/>
<protein>
    <submittedName>
        <fullName evidence="3">Short-chain dehydrogenase</fullName>
    </submittedName>
</protein>
<dbReference type="Gene3D" id="3.40.50.720">
    <property type="entry name" value="NAD(P)-binding Rossmann-like Domain"/>
    <property type="match status" value="1"/>
</dbReference>
<evidence type="ECO:0000313" key="3">
    <source>
        <dbReference type="EMBL" id="PRM94882.1"/>
    </source>
</evidence>
<dbReference type="EMBL" id="NXGE01000002">
    <property type="protein sequence ID" value="PRM94882.1"/>
    <property type="molecule type" value="Genomic_DNA"/>
</dbReference>
<comment type="similarity">
    <text evidence="1">Belongs to the short-chain dehydrogenases/reductases (SDR) family.</text>
</comment>
<sequence>MSCVLIIGAKSDIAKEVAREYAKNGYDLYLAGRNIDEMKDFENDIKIRSKADVKLKEFDITNFESHEQFYNSLEPKPLGVIVVAGYMAEQKTCENDWSETLNTINVNFTGAVSILNIISNDMEQNKNGFIVGVSSVAGDRGRKANYIYGSSKAAFSAYLSGLRNRLHESGVKVLTVKPGFVATKMTAKLDLPTKLTAQPEDVAKDIFTAQQKGKDILYTKPIWRVIMMIIKIIPEWKFKGMSI</sequence>
<accession>A0A2S9T7S9</accession>
<dbReference type="PRINTS" id="PR00081">
    <property type="entry name" value="GDHRDH"/>
</dbReference>
<dbReference type="PANTHER" id="PTHR44196">
    <property type="entry name" value="DEHYDROGENASE/REDUCTASE SDR FAMILY MEMBER 7B"/>
    <property type="match status" value="1"/>
</dbReference>
<reference evidence="3 4" key="1">
    <citation type="submission" date="2017-09" db="EMBL/GenBank/DDBJ databases">
        <title>Reassesment of A. cryaerophilus.</title>
        <authorList>
            <person name="Perez-Cataluna A."/>
            <person name="Collado L."/>
            <person name="Salgado O."/>
            <person name="Lefinanco V."/>
            <person name="Figueras M.J."/>
        </authorList>
    </citation>
    <scope>NUCLEOTIDE SEQUENCE [LARGE SCALE GENOMIC DNA]</scope>
    <source>
        <strain evidence="3 4">LMG 10210</strain>
    </source>
</reference>
<dbReference type="GO" id="GO:0016491">
    <property type="term" value="F:oxidoreductase activity"/>
    <property type="evidence" value="ECO:0007669"/>
    <property type="project" value="UniProtKB-KW"/>
</dbReference>